<proteinExistence type="predicted"/>
<organism evidence="1 2">
    <name type="scientific">Riemerella anatipestifer</name>
    <name type="common">Moraxella anatipestifer</name>
    <dbReference type="NCBI Taxonomy" id="34085"/>
    <lineage>
        <taxon>Bacteria</taxon>
        <taxon>Pseudomonadati</taxon>
        <taxon>Bacteroidota</taxon>
        <taxon>Flavobacteriia</taxon>
        <taxon>Flavobacteriales</taxon>
        <taxon>Weeksellaceae</taxon>
        <taxon>Riemerella</taxon>
    </lineage>
</organism>
<accession>A0A1S7DSZ5</accession>
<dbReference type="Proteomes" id="UP000189883">
    <property type="component" value="Chromosome"/>
</dbReference>
<evidence type="ECO:0000313" key="2">
    <source>
        <dbReference type="Proteomes" id="UP000189883"/>
    </source>
</evidence>
<evidence type="ECO:0000313" key="1">
    <source>
        <dbReference type="EMBL" id="AQY22236.1"/>
    </source>
</evidence>
<reference evidence="1 2" key="1">
    <citation type="submission" date="2015-06" db="EMBL/GenBank/DDBJ databases">
        <title>R. anatipestifer strain HXb2 is the most virulent strain so far, and the genome sequence would help us uncover the pathogenesis.</title>
        <authorList>
            <person name="Hu Q."/>
            <person name="Qi J."/>
            <person name="Bo H."/>
            <person name="Liu G."/>
            <person name="Tao M."/>
            <person name="Ding Y."/>
            <person name="Xue Y."/>
        </authorList>
    </citation>
    <scope>NUCLEOTIDE SEQUENCE [LARGE SCALE GENOMIC DNA]</scope>
    <source>
        <strain evidence="1 2">HXb2</strain>
    </source>
</reference>
<evidence type="ECO:0008006" key="3">
    <source>
        <dbReference type="Google" id="ProtNLM"/>
    </source>
</evidence>
<sequence length="273" mass="32003">MMKKLIGVFLFFCGFVGLSAQELMVYYNVSFKLDSLQEHFNKEEAVLDISKNEVKFYSTEYLKADSIQKQTNKVNFAYPKLKYKVKRALNTSENTEYVTVYMDYYALSSNDTQNWTILDETKTVNGIVLRKAVTRFGKRDWEAWFSDKYPVLEGPYKFRGLPGLIFELRDTKDNFIFSVNRIVPKKEKIETDNFLETNYGKKALPIKLGVYQKLKLDDYHNPLKGQENLIVMGKDGKPAKIDKREQILKYQNHLRKYNNPIDLNLAVTYPDKK</sequence>
<dbReference type="RefSeq" id="WP_079207444.1">
    <property type="nucleotide sequence ID" value="NZ_CP011859.1"/>
</dbReference>
<dbReference type="NCBIfam" id="TIGR01200">
    <property type="entry name" value="GLPGLI"/>
    <property type="match status" value="1"/>
</dbReference>
<dbReference type="EMBL" id="CP011859">
    <property type="protein sequence ID" value="AQY22236.1"/>
    <property type="molecule type" value="Genomic_DNA"/>
</dbReference>
<dbReference type="Pfam" id="PF09697">
    <property type="entry name" value="Porph_ging"/>
    <property type="match status" value="1"/>
</dbReference>
<protein>
    <recommendedName>
        <fullName evidence="3">GLPGLI family protein</fullName>
    </recommendedName>
</protein>
<dbReference type="AlphaFoldDB" id="A0A1S7DSZ5"/>
<dbReference type="InterPro" id="IPR005901">
    <property type="entry name" value="GLPGLI"/>
</dbReference>
<gene>
    <name evidence="1" type="ORF">AB406_1289</name>
</gene>
<name>A0A1S7DSZ5_RIEAN</name>